<reference evidence="2" key="1">
    <citation type="submission" date="2016-10" db="EMBL/GenBank/DDBJ databases">
        <authorList>
            <person name="Varghese N."/>
            <person name="Submissions S."/>
        </authorList>
    </citation>
    <scope>NUCLEOTIDE SEQUENCE [LARGE SCALE GENOMIC DNA]</scope>
    <source>
        <strain evidence="2">NRRL B-59562</strain>
    </source>
</reference>
<proteinExistence type="predicted"/>
<dbReference type="Proteomes" id="UP000243778">
    <property type="component" value="Unassembled WGS sequence"/>
</dbReference>
<accession>A0A1H3EL83</accession>
<evidence type="ECO:0000313" key="2">
    <source>
        <dbReference type="Proteomes" id="UP000243778"/>
    </source>
</evidence>
<keyword evidence="2" id="KW-1185">Reference proteome</keyword>
<name>A0A1H3EL83_9PSED</name>
<dbReference type="OrthoDB" id="9028651at2"/>
<protein>
    <submittedName>
        <fullName evidence="1">Uncharacterized protein</fullName>
    </submittedName>
</protein>
<dbReference type="AlphaFoldDB" id="A0A1H3EL83"/>
<dbReference type="STRING" id="1007099.SAMN05216287_3776"/>
<organism evidence="1 2">
    <name type="scientific">Pseudomonas kuykendallii</name>
    <dbReference type="NCBI Taxonomy" id="1007099"/>
    <lineage>
        <taxon>Bacteria</taxon>
        <taxon>Pseudomonadati</taxon>
        <taxon>Pseudomonadota</taxon>
        <taxon>Gammaproteobacteria</taxon>
        <taxon>Pseudomonadales</taxon>
        <taxon>Pseudomonadaceae</taxon>
        <taxon>Pseudomonas</taxon>
    </lineage>
</organism>
<dbReference type="RefSeq" id="WP_139210753.1">
    <property type="nucleotide sequence ID" value="NZ_FNNU01000006.1"/>
</dbReference>
<evidence type="ECO:0000313" key="1">
    <source>
        <dbReference type="EMBL" id="SDX79536.1"/>
    </source>
</evidence>
<gene>
    <name evidence="1" type="ORF">SAMN05216287_3776</name>
</gene>
<sequence>MDHEAIFAFIKANPISSPKDFSKIPGYTPSIDFSEGTGRKFAIAYTDYSFSKLDETVCGIDGCKQTHQNGWLVASSDDLITNIGKDCAKRHLNLNFGSVKAALKERRRVESNIETIGKIRSSISEHEERITRIIRIGEVLSSCAFLFKREMRDVSDKVSGMARRKNPAITVPKALKGRDADIYLEQNRLRRSDYPGGIPVIEVQIGVLDGISFFREQISIVVMQNLVKPISEIRELSAEQISEMSPQRLDKMSRMSQDALRAIEVAESFISQGITFFSKSNIDKLSLLGASDSAKEKLLGKAEQHLYPLIN</sequence>
<dbReference type="EMBL" id="FNNU01000006">
    <property type="protein sequence ID" value="SDX79536.1"/>
    <property type="molecule type" value="Genomic_DNA"/>
</dbReference>